<reference evidence="2" key="2">
    <citation type="journal article" date="2020" name="Int. Dairy J.">
        <title>Lactic acid bacterial diversity in Brie cheese focusing on salt concentration and pH of isolation medium and characterisation of halophilic and alkaliphilic lactic acid bacterial isolates.</title>
        <authorList>
            <person name="Unno R."/>
            <person name="Matsutani M."/>
            <person name="Suzuki T."/>
            <person name="Kodama K."/>
            <person name="Matsushita H."/>
            <person name="Yamasato K."/>
            <person name="Koizumi Y."/>
            <person name="Ishikawa M."/>
        </authorList>
    </citation>
    <scope>NUCLEOTIDE SEQUENCE</scope>
    <source>
        <strain evidence="2">7C1</strain>
        <strain evidence="1">8C4</strain>
    </source>
</reference>
<name>A0AAN4UBV8_9ENTE</name>
<dbReference type="Gene3D" id="3.30.1780.10">
    <property type="entry name" value="ornithine cyclodeaminase, domain 1"/>
    <property type="match status" value="1"/>
</dbReference>
<organism evidence="2 3">
    <name type="scientific">Tetragenococcus koreensis</name>
    <dbReference type="NCBI Taxonomy" id="290335"/>
    <lineage>
        <taxon>Bacteria</taxon>
        <taxon>Bacillati</taxon>
        <taxon>Bacillota</taxon>
        <taxon>Bacilli</taxon>
        <taxon>Lactobacillales</taxon>
        <taxon>Enterococcaceae</taxon>
        <taxon>Tetragenococcus</taxon>
    </lineage>
</organism>
<dbReference type="InterPro" id="IPR003462">
    <property type="entry name" value="ODC_Mu_crystall"/>
</dbReference>
<dbReference type="Proteomes" id="UP000886597">
    <property type="component" value="Unassembled WGS sequence"/>
</dbReference>
<dbReference type="EMBL" id="BKBQ01000020">
    <property type="protein sequence ID" value="GEQ54573.1"/>
    <property type="molecule type" value="Genomic_DNA"/>
</dbReference>
<evidence type="ECO:0000313" key="1">
    <source>
        <dbReference type="EMBL" id="GEQ49592.1"/>
    </source>
</evidence>
<sequence>MGLKIMNEEALKHTLKMKDVIETVENVYSQKSENQSVVWNTIFYDFVPGKADMDIKSGYLKKQKIFGHKTVTWFGDNLQKDLPTLNGMICIFDGNTGMPLGITEGAYITGMRTGAAAAIGAKYLANKAPKNILIVGAGNQLKFQIAAILSVFPDLEKVQVFDKDFTKASNVIKGLSSDLVFMGVSQTNTKIIPVEDLQIATERSEIIVTITPSRVPFLKKDWIKPGTHLSTMGADMEGKQEIDENIFSNATIFTDDLQHSSQVGEMEIALKNKIIQLEDISGEIGDLILNKTAGRKAAEDVTIFDATGMALMDIATAKAALDTSEDKNIVNVEF</sequence>
<reference evidence="2" key="1">
    <citation type="submission" date="2019-08" db="EMBL/GenBank/DDBJ databases">
        <authorList>
            <person name="Ishikawa M."/>
            <person name="Suzuki T."/>
            <person name="Matsutani M."/>
        </authorList>
    </citation>
    <scope>NUCLEOTIDE SEQUENCE</scope>
    <source>
        <strain evidence="2">7C1</strain>
        <strain evidence="1">8C4</strain>
    </source>
</reference>
<keyword evidence="4" id="KW-1185">Reference proteome</keyword>
<dbReference type="RefSeq" id="WP_202584048.1">
    <property type="nucleotide sequence ID" value="NZ_BKBO01000021.1"/>
</dbReference>
<gene>
    <name evidence="1" type="ORF">TK11N_14440</name>
    <name evidence="2" type="ORF">TK2N_14170</name>
</gene>
<dbReference type="PIRSF" id="PIRSF001439">
    <property type="entry name" value="CryM"/>
    <property type="match status" value="1"/>
</dbReference>
<evidence type="ECO:0000313" key="4">
    <source>
        <dbReference type="Proteomes" id="UP000886607"/>
    </source>
</evidence>
<evidence type="ECO:0000313" key="3">
    <source>
        <dbReference type="Proteomes" id="UP000886597"/>
    </source>
</evidence>
<dbReference type="SUPFAM" id="SSF51735">
    <property type="entry name" value="NAD(P)-binding Rossmann-fold domains"/>
    <property type="match status" value="1"/>
</dbReference>
<comment type="caution">
    <text evidence="2">The sequence shown here is derived from an EMBL/GenBank/DDBJ whole genome shotgun (WGS) entry which is preliminary data.</text>
</comment>
<dbReference type="PANTHER" id="PTHR13812:SF19">
    <property type="entry name" value="KETIMINE REDUCTASE MU-CRYSTALLIN"/>
    <property type="match status" value="1"/>
</dbReference>
<protein>
    <submittedName>
        <fullName evidence="2">Transposase</fullName>
    </submittedName>
</protein>
<accession>A0AAN4UBV8</accession>
<dbReference type="InterPro" id="IPR036291">
    <property type="entry name" value="NAD(P)-bd_dom_sf"/>
</dbReference>
<dbReference type="AlphaFoldDB" id="A0AAN4UBV8"/>
<evidence type="ECO:0000313" key="2">
    <source>
        <dbReference type="EMBL" id="GEQ54573.1"/>
    </source>
</evidence>
<dbReference type="PANTHER" id="PTHR13812">
    <property type="entry name" value="KETIMINE REDUCTASE MU-CRYSTALLIN"/>
    <property type="match status" value="1"/>
</dbReference>
<dbReference type="GO" id="GO:0005737">
    <property type="term" value="C:cytoplasm"/>
    <property type="evidence" value="ECO:0007669"/>
    <property type="project" value="TreeGrafter"/>
</dbReference>
<dbReference type="Gene3D" id="3.40.50.720">
    <property type="entry name" value="NAD(P)-binding Rossmann-like Domain"/>
    <property type="match status" value="1"/>
</dbReference>
<dbReference type="Proteomes" id="UP000886607">
    <property type="component" value="Unassembled WGS sequence"/>
</dbReference>
<dbReference type="EMBL" id="BKBO01000021">
    <property type="protein sequence ID" value="GEQ49592.1"/>
    <property type="molecule type" value="Genomic_DNA"/>
</dbReference>
<dbReference type="InterPro" id="IPR023401">
    <property type="entry name" value="ODC_N"/>
</dbReference>
<dbReference type="Pfam" id="PF02423">
    <property type="entry name" value="OCD_Mu_crystall"/>
    <property type="match status" value="1"/>
</dbReference>
<proteinExistence type="predicted"/>